<dbReference type="EMBL" id="JABSTR010000009">
    <property type="protein sequence ID" value="KAH9378552.1"/>
    <property type="molecule type" value="Genomic_DNA"/>
</dbReference>
<proteinExistence type="predicted"/>
<evidence type="ECO:0000313" key="2">
    <source>
        <dbReference type="Proteomes" id="UP000821853"/>
    </source>
</evidence>
<keyword evidence="2" id="KW-1185">Reference proteome</keyword>
<comment type="caution">
    <text evidence="1">The sequence shown here is derived from an EMBL/GenBank/DDBJ whole genome shotgun (WGS) entry which is preliminary data.</text>
</comment>
<dbReference type="AlphaFoldDB" id="A0A9J6GV29"/>
<accession>A0A9J6GV29</accession>
<organism evidence="1 2">
    <name type="scientific">Haemaphysalis longicornis</name>
    <name type="common">Bush tick</name>
    <dbReference type="NCBI Taxonomy" id="44386"/>
    <lineage>
        <taxon>Eukaryota</taxon>
        <taxon>Metazoa</taxon>
        <taxon>Ecdysozoa</taxon>
        <taxon>Arthropoda</taxon>
        <taxon>Chelicerata</taxon>
        <taxon>Arachnida</taxon>
        <taxon>Acari</taxon>
        <taxon>Parasitiformes</taxon>
        <taxon>Ixodida</taxon>
        <taxon>Ixodoidea</taxon>
        <taxon>Ixodidae</taxon>
        <taxon>Haemaphysalinae</taxon>
        <taxon>Haemaphysalis</taxon>
    </lineage>
</organism>
<reference evidence="1 2" key="1">
    <citation type="journal article" date="2020" name="Cell">
        <title>Large-Scale Comparative Analyses of Tick Genomes Elucidate Their Genetic Diversity and Vector Capacities.</title>
        <authorList>
            <consortium name="Tick Genome and Microbiome Consortium (TIGMIC)"/>
            <person name="Jia N."/>
            <person name="Wang J."/>
            <person name="Shi W."/>
            <person name="Du L."/>
            <person name="Sun Y."/>
            <person name="Zhan W."/>
            <person name="Jiang J.F."/>
            <person name="Wang Q."/>
            <person name="Zhang B."/>
            <person name="Ji P."/>
            <person name="Bell-Sakyi L."/>
            <person name="Cui X.M."/>
            <person name="Yuan T.T."/>
            <person name="Jiang B.G."/>
            <person name="Yang W.F."/>
            <person name="Lam T.T."/>
            <person name="Chang Q.C."/>
            <person name="Ding S.J."/>
            <person name="Wang X.J."/>
            <person name="Zhu J.G."/>
            <person name="Ruan X.D."/>
            <person name="Zhao L."/>
            <person name="Wei J.T."/>
            <person name="Ye R.Z."/>
            <person name="Que T.C."/>
            <person name="Du C.H."/>
            <person name="Zhou Y.H."/>
            <person name="Cheng J.X."/>
            <person name="Dai P.F."/>
            <person name="Guo W.B."/>
            <person name="Han X.H."/>
            <person name="Huang E.J."/>
            <person name="Li L.F."/>
            <person name="Wei W."/>
            <person name="Gao Y.C."/>
            <person name="Liu J.Z."/>
            <person name="Shao H.Z."/>
            <person name="Wang X."/>
            <person name="Wang C.C."/>
            <person name="Yang T.C."/>
            <person name="Huo Q.B."/>
            <person name="Li W."/>
            <person name="Chen H.Y."/>
            <person name="Chen S.E."/>
            <person name="Zhou L.G."/>
            <person name="Ni X.B."/>
            <person name="Tian J.H."/>
            <person name="Sheng Y."/>
            <person name="Liu T."/>
            <person name="Pan Y.S."/>
            <person name="Xia L.Y."/>
            <person name="Li J."/>
            <person name="Zhao F."/>
            <person name="Cao W.C."/>
        </authorList>
    </citation>
    <scope>NUCLEOTIDE SEQUENCE [LARGE SCALE GENOMIC DNA]</scope>
    <source>
        <strain evidence="1">HaeL-2018</strain>
    </source>
</reference>
<gene>
    <name evidence="1" type="ORF">HPB48_009850</name>
</gene>
<dbReference type="Proteomes" id="UP000821853">
    <property type="component" value="Unassembled WGS sequence"/>
</dbReference>
<dbReference type="VEuPathDB" id="VectorBase:HLOH_046273"/>
<protein>
    <submittedName>
        <fullName evidence="1">Uncharacterized protein</fullName>
    </submittedName>
</protein>
<sequence length="132" mass="14920">METNPGPTSDSEAESSSTNDLLRKILKQQKETTTSLKASTSDFKRVESAVVNVQERVTSIEKEICRLQTLEQKLTVRDEACSSSNNQLLELSAKVDDLESRNRRNNPVIYGLSEDVDEDWKALEARVKKEVF</sequence>
<name>A0A9J6GV29_HAELO</name>
<evidence type="ECO:0000313" key="1">
    <source>
        <dbReference type="EMBL" id="KAH9378552.1"/>
    </source>
</evidence>